<dbReference type="GO" id="GO:0005975">
    <property type="term" value="P:carbohydrate metabolic process"/>
    <property type="evidence" value="ECO:0007669"/>
    <property type="project" value="InterPro"/>
</dbReference>
<dbReference type="EMBL" id="CYYC01000026">
    <property type="protein sequence ID" value="CUN08604.1"/>
    <property type="molecule type" value="Genomic_DNA"/>
</dbReference>
<evidence type="ECO:0000259" key="6">
    <source>
        <dbReference type="Pfam" id="PF02782"/>
    </source>
</evidence>
<evidence type="ECO:0000256" key="3">
    <source>
        <dbReference type="ARBA" id="ARBA00022777"/>
    </source>
</evidence>
<proteinExistence type="inferred from homology"/>
<dbReference type="AlphaFoldDB" id="A0A173U195"/>
<dbReference type="Pfam" id="PF00370">
    <property type="entry name" value="FGGY_N"/>
    <property type="match status" value="1"/>
</dbReference>
<organism evidence="7 8">
    <name type="scientific">Anaerobutyricum hallii</name>
    <dbReference type="NCBI Taxonomy" id="39488"/>
    <lineage>
        <taxon>Bacteria</taxon>
        <taxon>Bacillati</taxon>
        <taxon>Bacillota</taxon>
        <taxon>Clostridia</taxon>
        <taxon>Lachnospirales</taxon>
        <taxon>Lachnospiraceae</taxon>
        <taxon>Anaerobutyricum</taxon>
    </lineage>
</organism>
<feature type="domain" description="Carbohydrate kinase FGGY C-terminal" evidence="6">
    <location>
        <begin position="297"/>
        <end position="461"/>
    </location>
</feature>
<dbReference type="EC" id="2.7.1.30" evidence="7"/>
<dbReference type="PROSITE" id="PS00445">
    <property type="entry name" value="FGGY_KINASES_2"/>
    <property type="match status" value="1"/>
</dbReference>
<keyword evidence="3 4" id="KW-0418">Kinase</keyword>
<dbReference type="InterPro" id="IPR018484">
    <property type="entry name" value="FGGY_N"/>
</dbReference>
<keyword evidence="2 4" id="KW-0808">Transferase</keyword>
<dbReference type="InterPro" id="IPR018485">
    <property type="entry name" value="FGGY_C"/>
</dbReference>
<dbReference type="PIRSF" id="PIRSF000538">
    <property type="entry name" value="GlpK"/>
    <property type="match status" value="1"/>
</dbReference>
<dbReference type="RefSeq" id="WP_022169388.1">
    <property type="nucleotide sequence ID" value="NZ_CAUDVV010000044.1"/>
</dbReference>
<comment type="similarity">
    <text evidence="1 4">Belongs to the FGGY kinase family.</text>
</comment>
<evidence type="ECO:0000256" key="1">
    <source>
        <dbReference type="ARBA" id="ARBA00009156"/>
    </source>
</evidence>
<evidence type="ECO:0000259" key="5">
    <source>
        <dbReference type="Pfam" id="PF00370"/>
    </source>
</evidence>
<dbReference type="SUPFAM" id="SSF53067">
    <property type="entry name" value="Actin-like ATPase domain"/>
    <property type="match status" value="2"/>
</dbReference>
<evidence type="ECO:0000313" key="7">
    <source>
        <dbReference type="EMBL" id="CUN08604.1"/>
    </source>
</evidence>
<reference evidence="7 8" key="1">
    <citation type="submission" date="2015-09" db="EMBL/GenBank/DDBJ databases">
        <authorList>
            <consortium name="Pathogen Informatics"/>
        </authorList>
    </citation>
    <scope>NUCLEOTIDE SEQUENCE [LARGE SCALE GENOMIC DNA]</scope>
    <source>
        <strain evidence="7 8">2789STDY5834966</strain>
    </source>
</reference>
<dbReference type="PANTHER" id="PTHR43095">
    <property type="entry name" value="SUGAR KINASE"/>
    <property type="match status" value="1"/>
</dbReference>
<dbReference type="Proteomes" id="UP000095390">
    <property type="component" value="Unassembled WGS sequence"/>
</dbReference>
<evidence type="ECO:0000256" key="2">
    <source>
        <dbReference type="ARBA" id="ARBA00022679"/>
    </source>
</evidence>
<dbReference type="CDD" id="cd07779">
    <property type="entry name" value="ASKHA_NBD_FGGY_YgcE-like"/>
    <property type="match status" value="1"/>
</dbReference>
<dbReference type="InterPro" id="IPR018483">
    <property type="entry name" value="Carb_kinase_FGGY_CS"/>
</dbReference>
<dbReference type="InterPro" id="IPR050406">
    <property type="entry name" value="FGGY_Carb_Kinase"/>
</dbReference>
<evidence type="ECO:0000256" key="4">
    <source>
        <dbReference type="RuleBase" id="RU003733"/>
    </source>
</evidence>
<feature type="domain" description="Carbohydrate kinase FGGY N-terminal" evidence="5">
    <location>
        <begin position="6"/>
        <end position="255"/>
    </location>
</feature>
<evidence type="ECO:0000313" key="8">
    <source>
        <dbReference type="Proteomes" id="UP000095390"/>
    </source>
</evidence>
<gene>
    <name evidence="7" type="primary">glpK_4</name>
    <name evidence="7" type="ORF">ERS852578_02094</name>
</gene>
<dbReference type="Pfam" id="PF02782">
    <property type="entry name" value="FGGY_C"/>
    <property type="match status" value="1"/>
</dbReference>
<dbReference type="OrthoDB" id="9805576at2"/>
<dbReference type="InterPro" id="IPR043129">
    <property type="entry name" value="ATPase_NBD"/>
</dbReference>
<sequence>MKEKKYVVGVDLGTTSTKTVIFDFEGNVVGAGQVENPLYYPAPGRQECDGDELIHVILDATRLAVKDADIDTKQIAGISVDCFRCTIALRDKDGGFTMPIIIWQDLRSSEMIPEIKKMLEEKGSSAEELYDRCGMPLGGVNPQSNLQWIKRNMPEAYENATTIHTMMGLVTKAFGADDYYDDYTDTPWLQLNGPDFQYDPEICDLLEIDINKLAPLRKPGEVIGAVSEEVAEFTGLTAGTPIIMGVGDQQAGCVGCGCVREGLGYACGGTAGITADKSFKLLRDPSRRCYVLGTPDGAWVMEGVANASGSAFKWFKEEFCNSANETAIGLKESVYDMLTRIADRSSRAGANGLFFLPYLAGAVTPNQNPNARGTYIGMTVGHTKTDFVRATMEGVCFDIKDMLEAMIEGGAAPFDTVRLTGGIFRSEVWCQMQADIFNRTCEVVAVEEATSLGCAMIAAVGAGIYKDLEEAEKHMVKIKKIYEPIPENAAIYEDAFKVWRQIYKNLAIDAYDMIAEFQEKHR</sequence>
<dbReference type="InterPro" id="IPR000577">
    <property type="entry name" value="Carb_kinase_FGGY"/>
</dbReference>
<protein>
    <submittedName>
        <fullName evidence="7">Glycerol kinase</fullName>
        <ecNumber evidence="7">2.7.1.30</ecNumber>
    </submittedName>
</protein>
<dbReference type="GO" id="GO:0004370">
    <property type="term" value="F:glycerol kinase activity"/>
    <property type="evidence" value="ECO:0007669"/>
    <property type="project" value="UniProtKB-EC"/>
</dbReference>
<name>A0A173U195_9FIRM</name>
<accession>A0A173U195</accession>
<dbReference type="Gene3D" id="3.30.420.40">
    <property type="match status" value="2"/>
</dbReference>